<evidence type="ECO:0000313" key="4">
    <source>
        <dbReference type="EMBL" id="TDD50921.1"/>
    </source>
</evidence>
<sequence length="261" mass="28310">MSTAVTEGGEWIRCFDAESGGATRLICFPHAGGSASFFRPLSMRLAPEVDVLAIQYPGRQDRYREPVITEIGELADRIATELAALPGPPPVYLGHSMGAVLAFEVAQRLEARDRNGPRALLLSGRRAPSKKYVERNVHLKPDDDVIAELKLLSGTSPDLLGDDEMLRLVLPAIRGDFQAVETYLADPESVVGCPITALVGDADPLTTVDEARAWGRHTSAAFEAKVFAGGHFYLAERQPEVIEEIRKQLRHLSAPADASGN</sequence>
<dbReference type="Gene3D" id="3.40.50.1820">
    <property type="entry name" value="alpha/beta hydrolase"/>
    <property type="match status" value="1"/>
</dbReference>
<dbReference type="EMBL" id="SMKW01000018">
    <property type="protein sequence ID" value="TDD50921.1"/>
    <property type="molecule type" value="Genomic_DNA"/>
</dbReference>
<dbReference type="AlphaFoldDB" id="A0A4R4YZC7"/>
<organism evidence="4 5">
    <name type="scientific">Saccharopolyspora elongata</name>
    <dbReference type="NCBI Taxonomy" id="2530387"/>
    <lineage>
        <taxon>Bacteria</taxon>
        <taxon>Bacillati</taxon>
        <taxon>Actinomycetota</taxon>
        <taxon>Actinomycetes</taxon>
        <taxon>Pseudonocardiales</taxon>
        <taxon>Pseudonocardiaceae</taxon>
        <taxon>Saccharopolyspora</taxon>
    </lineage>
</organism>
<dbReference type="GO" id="GO:0008610">
    <property type="term" value="P:lipid biosynthetic process"/>
    <property type="evidence" value="ECO:0007669"/>
    <property type="project" value="TreeGrafter"/>
</dbReference>
<evidence type="ECO:0000259" key="3">
    <source>
        <dbReference type="SMART" id="SM00824"/>
    </source>
</evidence>
<dbReference type="PANTHER" id="PTHR11487">
    <property type="entry name" value="THIOESTERASE"/>
    <property type="match status" value="1"/>
</dbReference>
<comment type="similarity">
    <text evidence="1">Belongs to the thioesterase family.</text>
</comment>
<dbReference type="Pfam" id="PF00975">
    <property type="entry name" value="Thioesterase"/>
    <property type="match status" value="1"/>
</dbReference>
<keyword evidence="5" id="KW-1185">Reference proteome</keyword>
<keyword evidence="2" id="KW-0378">Hydrolase</keyword>
<dbReference type="SUPFAM" id="SSF53474">
    <property type="entry name" value="alpha/beta-Hydrolases"/>
    <property type="match status" value="1"/>
</dbReference>
<evidence type="ECO:0000313" key="5">
    <source>
        <dbReference type="Proteomes" id="UP000294947"/>
    </source>
</evidence>
<dbReference type="PANTHER" id="PTHR11487:SF0">
    <property type="entry name" value="S-ACYL FATTY ACID SYNTHASE THIOESTERASE, MEDIUM CHAIN"/>
    <property type="match status" value="1"/>
</dbReference>
<dbReference type="RefSeq" id="WP_132485681.1">
    <property type="nucleotide sequence ID" value="NZ_SMKW01000018.1"/>
</dbReference>
<dbReference type="GO" id="GO:0016787">
    <property type="term" value="F:hydrolase activity"/>
    <property type="evidence" value="ECO:0007669"/>
    <property type="project" value="UniProtKB-KW"/>
</dbReference>
<comment type="caution">
    <text evidence="4">The sequence shown here is derived from an EMBL/GenBank/DDBJ whole genome shotgun (WGS) entry which is preliminary data.</text>
</comment>
<dbReference type="InterPro" id="IPR029058">
    <property type="entry name" value="AB_hydrolase_fold"/>
</dbReference>
<dbReference type="Proteomes" id="UP000294947">
    <property type="component" value="Unassembled WGS sequence"/>
</dbReference>
<protein>
    <submittedName>
        <fullName evidence="4">Thioesterase</fullName>
    </submittedName>
</protein>
<accession>A0A4R4YZC7</accession>
<dbReference type="SMART" id="SM00824">
    <property type="entry name" value="PKS_TE"/>
    <property type="match status" value="1"/>
</dbReference>
<dbReference type="InterPro" id="IPR020802">
    <property type="entry name" value="TesA-like"/>
</dbReference>
<reference evidence="4 5" key="1">
    <citation type="submission" date="2019-03" db="EMBL/GenBank/DDBJ databases">
        <title>Draft genome sequences of novel Actinobacteria.</title>
        <authorList>
            <person name="Sahin N."/>
            <person name="Ay H."/>
            <person name="Saygin H."/>
        </authorList>
    </citation>
    <scope>NUCLEOTIDE SEQUENCE [LARGE SCALE GENOMIC DNA]</scope>
    <source>
        <strain evidence="4 5">7K502</strain>
    </source>
</reference>
<proteinExistence type="inferred from homology"/>
<name>A0A4R4YZC7_9PSEU</name>
<evidence type="ECO:0000256" key="1">
    <source>
        <dbReference type="ARBA" id="ARBA00007169"/>
    </source>
</evidence>
<dbReference type="OrthoDB" id="4169718at2"/>
<evidence type="ECO:0000256" key="2">
    <source>
        <dbReference type="ARBA" id="ARBA00022801"/>
    </source>
</evidence>
<dbReference type="InterPro" id="IPR012223">
    <property type="entry name" value="TEII"/>
</dbReference>
<feature type="domain" description="Thioesterase TesA-like" evidence="3">
    <location>
        <begin position="26"/>
        <end position="249"/>
    </location>
</feature>
<dbReference type="InterPro" id="IPR001031">
    <property type="entry name" value="Thioesterase"/>
</dbReference>
<gene>
    <name evidence="4" type="ORF">E1288_15650</name>
</gene>